<keyword evidence="2" id="KW-1185">Reference proteome</keyword>
<protein>
    <submittedName>
        <fullName evidence="1">Uncharacterized protein</fullName>
    </submittedName>
</protein>
<dbReference type="Gramene" id="AET6Gv20843400.3">
    <property type="protein sequence ID" value="AET6Gv20843400.3"/>
    <property type="gene ID" value="AET6Gv20843400"/>
</dbReference>
<sequence>CAVAVTTRTCVPCRPWFPILVDPFKVETHVVFSAFSRRSWDRTARRCGSANSSSHAISPHSIHTAFLSELSGESDARYLPRPCMQPSYFVCLCFMHGVD</sequence>
<evidence type="ECO:0000313" key="2">
    <source>
        <dbReference type="Proteomes" id="UP000015105"/>
    </source>
</evidence>
<proteinExistence type="predicted"/>
<reference evidence="1" key="5">
    <citation type="journal article" date="2021" name="G3 (Bethesda)">
        <title>Aegilops tauschii genome assembly Aet v5.0 features greater sequence contiguity and improved annotation.</title>
        <authorList>
            <person name="Wang L."/>
            <person name="Zhu T."/>
            <person name="Rodriguez J.C."/>
            <person name="Deal K.R."/>
            <person name="Dubcovsky J."/>
            <person name="McGuire P.E."/>
            <person name="Lux T."/>
            <person name="Spannagl M."/>
            <person name="Mayer K.F.X."/>
            <person name="Baldrich P."/>
            <person name="Meyers B.C."/>
            <person name="Huo N."/>
            <person name="Gu Y.Q."/>
            <person name="Zhou H."/>
            <person name="Devos K.M."/>
            <person name="Bennetzen J.L."/>
            <person name="Unver T."/>
            <person name="Budak H."/>
            <person name="Gulick P.J."/>
            <person name="Galiba G."/>
            <person name="Kalapos B."/>
            <person name="Nelson D.R."/>
            <person name="Li P."/>
            <person name="You F.M."/>
            <person name="Luo M.C."/>
            <person name="Dvorak J."/>
        </authorList>
    </citation>
    <scope>NUCLEOTIDE SEQUENCE [LARGE SCALE GENOMIC DNA]</scope>
    <source>
        <strain evidence="1">cv. AL8/78</strain>
    </source>
</reference>
<reference evidence="2" key="2">
    <citation type="journal article" date="2017" name="Nat. Plants">
        <title>The Aegilops tauschii genome reveals multiple impacts of transposons.</title>
        <authorList>
            <person name="Zhao G."/>
            <person name="Zou C."/>
            <person name="Li K."/>
            <person name="Wang K."/>
            <person name="Li T."/>
            <person name="Gao L."/>
            <person name="Zhang X."/>
            <person name="Wang H."/>
            <person name="Yang Z."/>
            <person name="Liu X."/>
            <person name="Jiang W."/>
            <person name="Mao L."/>
            <person name="Kong X."/>
            <person name="Jiao Y."/>
            <person name="Jia J."/>
        </authorList>
    </citation>
    <scope>NUCLEOTIDE SEQUENCE [LARGE SCALE GENOMIC DNA]</scope>
    <source>
        <strain evidence="2">cv. AL8/78</strain>
    </source>
</reference>
<dbReference type="AlphaFoldDB" id="A0A453PSX4"/>
<accession>A0A453PSX4</accession>
<reference evidence="2" key="1">
    <citation type="journal article" date="2014" name="Science">
        <title>Ancient hybridizations among the ancestral genomes of bread wheat.</title>
        <authorList>
            <consortium name="International Wheat Genome Sequencing Consortium,"/>
            <person name="Marcussen T."/>
            <person name="Sandve S.R."/>
            <person name="Heier L."/>
            <person name="Spannagl M."/>
            <person name="Pfeifer M."/>
            <person name="Jakobsen K.S."/>
            <person name="Wulff B.B."/>
            <person name="Steuernagel B."/>
            <person name="Mayer K.F."/>
            <person name="Olsen O.A."/>
        </authorList>
    </citation>
    <scope>NUCLEOTIDE SEQUENCE [LARGE SCALE GENOMIC DNA]</scope>
    <source>
        <strain evidence="2">cv. AL8/78</strain>
    </source>
</reference>
<organism evidence="1 2">
    <name type="scientific">Aegilops tauschii subsp. strangulata</name>
    <name type="common">Goatgrass</name>
    <dbReference type="NCBI Taxonomy" id="200361"/>
    <lineage>
        <taxon>Eukaryota</taxon>
        <taxon>Viridiplantae</taxon>
        <taxon>Streptophyta</taxon>
        <taxon>Embryophyta</taxon>
        <taxon>Tracheophyta</taxon>
        <taxon>Spermatophyta</taxon>
        <taxon>Magnoliopsida</taxon>
        <taxon>Liliopsida</taxon>
        <taxon>Poales</taxon>
        <taxon>Poaceae</taxon>
        <taxon>BOP clade</taxon>
        <taxon>Pooideae</taxon>
        <taxon>Triticodae</taxon>
        <taxon>Triticeae</taxon>
        <taxon>Triticinae</taxon>
        <taxon>Aegilops</taxon>
    </lineage>
</organism>
<reference evidence="1" key="4">
    <citation type="submission" date="2019-03" db="UniProtKB">
        <authorList>
            <consortium name="EnsemblPlants"/>
        </authorList>
    </citation>
    <scope>IDENTIFICATION</scope>
</reference>
<evidence type="ECO:0000313" key="1">
    <source>
        <dbReference type="EnsemblPlants" id="AET6Gv20843400.3"/>
    </source>
</evidence>
<reference evidence="1" key="3">
    <citation type="journal article" date="2017" name="Nature">
        <title>Genome sequence of the progenitor of the wheat D genome Aegilops tauschii.</title>
        <authorList>
            <person name="Luo M.C."/>
            <person name="Gu Y.Q."/>
            <person name="Puiu D."/>
            <person name="Wang H."/>
            <person name="Twardziok S.O."/>
            <person name="Deal K.R."/>
            <person name="Huo N."/>
            <person name="Zhu T."/>
            <person name="Wang L."/>
            <person name="Wang Y."/>
            <person name="McGuire P.E."/>
            <person name="Liu S."/>
            <person name="Long H."/>
            <person name="Ramasamy R.K."/>
            <person name="Rodriguez J.C."/>
            <person name="Van S.L."/>
            <person name="Yuan L."/>
            <person name="Wang Z."/>
            <person name="Xia Z."/>
            <person name="Xiao L."/>
            <person name="Anderson O.D."/>
            <person name="Ouyang S."/>
            <person name="Liang Y."/>
            <person name="Zimin A.V."/>
            <person name="Pertea G."/>
            <person name="Qi P."/>
            <person name="Bennetzen J.L."/>
            <person name="Dai X."/>
            <person name="Dawson M.W."/>
            <person name="Muller H.G."/>
            <person name="Kugler K."/>
            <person name="Rivarola-Duarte L."/>
            <person name="Spannagl M."/>
            <person name="Mayer K.F.X."/>
            <person name="Lu F.H."/>
            <person name="Bevan M.W."/>
            <person name="Leroy P."/>
            <person name="Li P."/>
            <person name="You F.M."/>
            <person name="Sun Q."/>
            <person name="Liu Z."/>
            <person name="Lyons E."/>
            <person name="Wicker T."/>
            <person name="Salzberg S.L."/>
            <person name="Devos K.M."/>
            <person name="Dvorak J."/>
        </authorList>
    </citation>
    <scope>NUCLEOTIDE SEQUENCE [LARGE SCALE GENOMIC DNA]</scope>
    <source>
        <strain evidence="1">cv. AL8/78</strain>
    </source>
</reference>
<name>A0A453PSX4_AEGTS</name>
<dbReference type="EnsemblPlants" id="AET6Gv20843400.3">
    <property type="protein sequence ID" value="AET6Gv20843400.3"/>
    <property type="gene ID" value="AET6Gv20843400"/>
</dbReference>
<dbReference type="Proteomes" id="UP000015105">
    <property type="component" value="Chromosome 6D"/>
</dbReference>